<comment type="caution">
    <text evidence="12">The sequence shown here is derived from an EMBL/GenBank/DDBJ whole genome shotgun (WGS) entry which is preliminary data.</text>
</comment>
<evidence type="ECO:0000256" key="6">
    <source>
        <dbReference type="ARBA" id="ARBA00022970"/>
    </source>
</evidence>
<dbReference type="InterPro" id="IPR024771">
    <property type="entry name" value="SUZ"/>
</dbReference>
<evidence type="ECO:0000256" key="8">
    <source>
        <dbReference type="ARBA" id="ARBA00023136"/>
    </source>
</evidence>
<keyword evidence="4" id="KW-0926">Vacuole</keyword>
<keyword evidence="7 10" id="KW-1133">Transmembrane helix</keyword>
<dbReference type="Proteomes" id="UP000309038">
    <property type="component" value="Unassembled WGS sequence"/>
</dbReference>
<feature type="compositionally biased region" description="Polar residues" evidence="9">
    <location>
        <begin position="1010"/>
        <end position="1021"/>
    </location>
</feature>
<dbReference type="InterPro" id="IPR013057">
    <property type="entry name" value="AA_transpt_TM"/>
</dbReference>
<evidence type="ECO:0000259" key="11">
    <source>
        <dbReference type="PROSITE" id="PS51673"/>
    </source>
</evidence>
<dbReference type="GO" id="GO:0005302">
    <property type="term" value="F:L-tyrosine transmembrane transporter activity"/>
    <property type="evidence" value="ECO:0007669"/>
    <property type="project" value="TreeGrafter"/>
</dbReference>
<keyword evidence="5 10" id="KW-0812">Transmembrane</keyword>
<dbReference type="Pfam" id="PF01490">
    <property type="entry name" value="Aa_trans"/>
    <property type="match status" value="1"/>
</dbReference>
<evidence type="ECO:0000256" key="3">
    <source>
        <dbReference type="ARBA" id="ARBA00022448"/>
    </source>
</evidence>
<name>A0A4S4KIT5_9APHY</name>
<feature type="transmembrane region" description="Helical" evidence="10">
    <location>
        <begin position="373"/>
        <end position="394"/>
    </location>
</feature>
<evidence type="ECO:0000313" key="13">
    <source>
        <dbReference type="Proteomes" id="UP000309038"/>
    </source>
</evidence>
<feature type="domain" description="SUZ" evidence="11">
    <location>
        <begin position="562"/>
        <end position="656"/>
    </location>
</feature>
<feature type="transmembrane region" description="Helical" evidence="10">
    <location>
        <begin position="6"/>
        <end position="32"/>
    </location>
</feature>
<keyword evidence="6" id="KW-0029">Amino-acid transport</keyword>
<feature type="compositionally biased region" description="Basic and acidic residues" evidence="9">
    <location>
        <begin position="1107"/>
        <end position="1119"/>
    </location>
</feature>
<dbReference type="PANTHER" id="PTHR22950:SF678">
    <property type="entry name" value="VACUOLAR AMINO ACID TRANSPORTER 5-RELATED"/>
    <property type="match status" value="1"/>
</dbReference>
<evidence type="ECO:0000256" key="9">
    <source>
        <dbReference type="SAM" id="MobiDB-lite"/>
    </source>
</evidence>
<evidence type="ECO:0000313" key="12">
    <source>
        <dbReference type="EMBL" id="THG98261.1"/>
    </source>
</evidence>
<feature type="region of interest" description="Disordered" evidence="9">
    <location>
        <begin position="587"/>
        <end position="639"/>
    </location>
</feature>
<feature type="compositionally biased region" description="Polar residues" evidence="9">
    <location>
        <begin position="616"/>
        <end position="629"/>
    </location>
</feature>
<feature type="compositionally biased region" description="Polar residues" evidence="9">
    <location>
        <begin position="851"/>
        <end position="862"/>
    </location>
</feature>
<accession>A0A4S4KIT5</accession>
<feature type="transmembrane region" description="Helical" evidence="10">
    <location>
        <begin position="239"/>
        <end position="261"/>
    </location>
</feature>
<protein>
    <recommendedName>
        <fullName evidence="11">SUZ domain-containing protein</fullName>
    </recommendedName>
</protein>
<dbReference type="GO" id="GO:0000329">
    <property type="term" value="C:fungal-type vacuole membrane"/>
    <property type="evidence" value="ECO:0007669"/>
    <property type="project" value="TreeGrafter"/>
</dbReference>
<keyword evidence="8 10" id="KW-0472">Membrane</keyword>
<dbReference type="Pfam" id="PF12752">
    <property type="entry name" value="SUZ"/>
    <property type="match status" value="1"/>
</dbReference>
<dbReference type="PROSITE" id="PS51673">
    <property type="entry name" value="SUZ"/>
    <property type="match status" value="1"/>
</dbReference>
<evidence type="ECO:0000256" key="7">
    <source>
        <dbReference type="ARBA" id="ARBA00022989"/>
    </source>
</evidence>
<feature type="transmembrane region" description="Helical" evidence="10">
    <location>
        <begin position="132"/>
        <end position="152"/>
    </location>
</feature>
<feature type="transmembrane region" description="Helical" evidence="10">
    <location>
        <begin position="53"/>
        <end position="74"/>
    </location>
</feature>
<evidence type="ECO:0000256" key="2">
    <source>
        <dbReference type="ARBA" id="ARBA00008066"/>
    </source>
</evidence>
<evidence type="ECO:0000256" key="1">
    <source>
        <dbReference type="ARBA" id="ARBA00004128"/>
    </source>
</evidence>
<feature type="compositionally biased region" description="Low complexity" evidence="9">
    <location>
        <begin position="733"/>
        <end position="750"/>
    </location>
</feature>
<feature type="region of interest" description="Disordered" evidence="9">
    <location>
        <begin position="803"/>
        <end position="1150"/>
    </location>
</feature>
<sequence>MASAGIIPGMITCLFSGCVAVFGLYLLSLCAVKAPHRRASFFAIAELTFPRAAVFFDAAIAIKCFGVSISYLIIVKSLMPNVVAALYHDLTSPDTNPPDWALSGRVWISILMIILLPLGFLRKLDSLRHTSYVALFSVAYLVVIVVVCYFFPIEGTQPRGEVHLIKFSPSFVSTFPVQVFAYTCAQNLFPIFNEINKNTQKRMNIVIGTSIGSAAVIYEIIAVFGYLTFGSKVGANIIAMYPSTSLFIAVGQLAIAILVMFSYPLQVHPCRNCLDKVFHAGHVLPNKTTGDLEDGDDAVIEDEHGGSPDMSTLKHTLLTLAIVASGFTIAYFVDDLQMVLSFVGSTGSTTISFILPGLFYWKLTRNDPDTSRKLNRAALALAIYGTAVCIFWRLHALALEPDAPSPSFTPKLLSLLAFEHCTEQPMQFSSSTEDSSHRSSPPSSSSPGGTTYGNTQMTTSTAASPVELEYTMLAMSASAPEIMSGRMLDATSVPFSPSLDITLMQSRAIDVLPPGMSPLGESSSGTSSPTETDPQIIEALRSKDRLWVLKLGEMMESLINERSPERRIADLVPAEESAQPAFKIMRRNVQDRRMRQNSQPGSVTGDDADLSDVEPSETSSVGGRSNATGGSKRHPTIEEREAAYNEARSRIFMDFQEKEKEKEMSANSSTFSLVSGSGSTGGGRSSLGDVDESASSVATESEWSGPVTREKRDGKRVASSSRPLRPGVPYNQASASGSSRNSRATSPSFSYPSLYDPSAGTYEPAYGPQGPPHGYIQYYYPPYPPPGAPQPYLSAYPYPYSPYGYPPPQPSPHHSDPVSPSGGEPMYPPSQSPPHMAYQPNPYLWAPPPGQQATSPSNANQNLPGGLHQQPQSPPQQPLQPQGAMPYPGYYGPGYAPPYPMPGYYPSPGGFAPPGQQMPPPHMQGQYFPEGQHGAEMHNNGNGNGIDNMNHSRTSSRNSNNTGPTNGNNRRGPIPPRRGPWSYGPGVGINGAIAASIPNNDAVGPRLTNRRTSSGSQSAGNRTPGDEASSVTPTDFPPLSSAPEKKTPVIGGAWTNSSSVRTVLRAGPPASTNVPAPGSALVHYPNTNTPIKPNSNVGAASGNISARADEQDRSFERPPPKVNAELFNPKGARKQNVGNFDGQVADKDSGKVDGAVTTLADRMNEMSFGSCAGTDGVVSHSVVSVLAEVQND</sequence>
<keyword evidence="3" id="KW-0813">Transport</keyword>
<dbReference type="GO" id="GO:0005313">
    <property type="term" value="F:L-glutamate transmembrane transporter activity"/>
    <property type="evidence" value="ECO:0007669"/>
    <property type="project" value="TreeGrafter"/>
</dbReference>
<feature type="compositionally biased region" description="Low complexity" evidence="9">
    <location>
        <begin position="429"/>
        <end position="447"/>
    </location>
</feature>
<feature type="compositionally biased region" description="Low complexity" evidence="9">
    <location>
        <begin position="766"/>
        <end position="780"/>
    </location>
</feature>
<evidence type="ECO:0000256" key="5">
    <source>
        <dbReference type="ARBA" id="ARBA00022692"/>
    </source>
</evidence>
<organism evidence="12 13">
    <name type="scientific">Hermanssonia centrifuga</name>
    <dbReference type="NCBI Taxonomy" id="98765"/>
    <lineage>
        <taxon>Eukaryota</taxon>
        <taxon>Fungi</taxon>
        <taxon>Dikarya</taxon>
        <taxon>Basidiomycota</taxon>
        <taxon>Agaricomycotina</taxon>
        <taxon>Agaricomycetes</taxon>
        <taxon>Polyporales</taxon>
        <taxon>Meruliaceae</taxon>
        <taxon>Hermanssonia</taxon>
    </lineage>
</organism>
<feature type="compositionally biased region" description="Polar residues" evidence="9">
    <location>
        <begin position="1085"/>
        <end position="1104"/>
    </location>
</feature>
<proteinExistence type="inferred from homology"/>
<dbReference type="PANTHER" id="PTHR22950">
    <property type="entry name" value="AMINO ACID TRANSPORTER"/>
    <property type="match status" value="1"/>
</dbReference>
<feature type="compositionally biased region" description="Low complexity" evidence="9">
    <location>
        <begin position="939"/>
        <end position="972"/>
    </location>
</feature>
<dbReference type="AlphaFoldDB" id="A0A4S4KIT5"/>
<gene>
    <name evidence="12" type="ORF">EW026_g3887</name>
</gene>
<reference evidence="12 13" key="1">
    <citation type="submission" date="2019-02" db="EMBL/GenBank/DDBJ databases">
        <title>Genome sequencing of the rare red list fungi Phlebia centrifuga.</title>
        <authorList>
            <person name="Buettner E."/>
            <person name="Kellner H."/>
        </authorList>
    </citation>
    <scope>NUCLEOTIDE SEQUENCE [LARGE SCALE GENOMIC DNA]</scope>
    <source>
        <strain evidence="12 13">DSM 108282</strain>
    </source>
</reference>
<feature type="transmembrane region" description="Helical" evidence="10">
    <location>
        <begin position="100"/>
        <end position="120"/>
    </location>
</feature>
<dbReference type="GO" id="GO:0061459">
    <property type="term" value="F:L-arginine transmembrane transporter activity"/>
    <property type="evidence" value="ECO:0007669"/>
    <property type="project" value="TreeGrafter"/>
</dbReference>
<feature type="region of interest" description="Disordered" evidence="9">
    <location>
        <begin position="427"/>
        <end position="457"/>
    </location>
</feature>
<keyword evidence="13" id="KW-1185">Reference proteome</keyword>
<evidence type="ECO:0000256" key="4">
    <source>
        <dbReference type="ARBA" id="ARBA00022554"/>
    </source>
</evidence>
<feature type="compositionally biased region" description="Low complexity" evidence="9">
    <location>
        <begin position="906"/>
        <end position="915"/>
    </location>
</feature>
<feature type="region of interest" description="Disordered" evidence="9">
    <location>
        <begin position="658"/>
        <end position="781"/>
    </location>
</feature>
<feature type="compositionally biased region" description="Acidic residues" evidence="9">
    <location>
        <begin position="606"/>
        <end position="615"/>
    </location>
</feature>
<comment type="similarity">
    <text evidence="2">Belongs to the amino acid/polyamine transporter 2 family.</text>
</comment>
<feature type="compositionally biased region" description="Pro residues" evidence="9">
    <location>
        <begin position="895"/>
        <end position="905"/>
    </location>
</feature>
<feature type="compositionally biased region" description="Polar residues" evidence="9">
    <location>
        <begin position="693"/>
        <end position="702"/>
    </location>
</feature>
<feature type="transmembrane region" description="Helical" evidence="10">
    <location>
        <begin position="204"/>
        <end position="227"/>
    </location>
</feature>
<dbReference type="EMBL" id="SGPJ01000127">
    <property type="protein sequence ID" value="THG98261.1"/>
    <property type="molecule type" value="Genomic_DNA"/>
</dbReference>
<dbReference type="GO" id="GO:0005290">
    <property type="term" value="F:L-histidine transmembrane transporter activity"/>
    <property type="evidence" value="ECO:0007669"/>
    <property type="project" value="TreeGrafter"/>
</dbReference>
<feature type="transmembrane region" description="Helical" evidence="10">
    <location>
        <begin position="172"/>
        <end position="192"/>
    </location>
</feature>
<comment type="subcellular location">
    <subcellularLocation>
        <location evidence="1">Vacuole membrane</location>
        <topology evidence="1">Multi-pass membrane protein</topology>
    </subcellularLocation>
</comment>
<dbReference type="GO" id="GO:0015189">
    <property type="term" value="F:L-lysine transmembrane transporter activity"/>
    <property type="evidence" value="ECO:0007669"/>
    <property type="project" value="TreeGrafter"/>
</dbReference>
<feature type="compositionally biased region" description="Low complexity" evidence="9">
    <location>
        <begin position="879"/>
        <end position="894"/>
    </location>
</feature>
<dbReference type="GO" id="GO:0015194">
    <property type="term" value="F:L-serine transmembrane transporter activity"/>
    <property type="evidence" value="ECO:0007669"/>
    <property type="project" value="TreeGrafter"/>
</dbReference>
<evidence type="ECO:0000256" key="10">
    <source>
        <dbReference type="SAM" id="Phobius"/>
    </source>
</evidence>
<feature type="transmembrane region" description="Helical" evidence="10">
    <location>
        <begin position="339"/>
        <end position="361"/>
    </location>
</feature>
<feature type="transmembrane region" description="Helical" evidence="10">
    <location>
        <begin position="316"/>
        <end position="333"/>
    </location>
</feature>
<feature type="compositionally biased region" description="Low complexity" evidence="9">
    <location>
        <begin position="668"/>
        <end position="677"/>
    </location>
</feature>
<feature type="compositionally biased region" description="Polar residues" evidence="9">
    <location>
        <begin position="448"/>
        <end position="457"/>
    </location>
</feature>